<organism evidence="3 4">
    <name type="scientific">Phocaeicola vulgatus</name>
    <name type="common">Bacteroides vulgatus</name>
    <dbReference type="NCBI Taxonomy" id="821"/>
    <lineage>
        <taxon>Bacteria</taxon>
        <taxon>Pseudomonadati</taxon>
        <taxon>Bacteroidota</taxon>
        <taxon>Bacteroidia</taxon>
        <taxon>Bacteroidales</taxon>
        <taxon>Bacteroidaceae</taxon>
        <taxon>Phocaeicola</taxon>
    </lineage>
</organism>
<dbReference type="PROSITE" id="PS51257">
    <property type="entry name" value="PROKAR_LIPOPROTEIN"/>
    <property type="match status" value="1"/>
</dbReference>
<dbReference type="Pfam" id="PF22243">
    <property type="entry name" value="DUF5018-rel"/>
    <property type="match status" value="1"/>
</dbReference>
<dbReference type="Proteomes" id="UP000283713">
    <property type="component" value="Unassembled WGS sequence"/>
</dbReference>
<reference evidence="3 4" key="1">
    <citation type="submission" date="2018-08" db="EMBL/GenBank/DDBJ databases">
        <title>A genome reference for cultivated species of the human gut microbiota.</title>
        <authorList>
            <person name="Zou Y."/>
            <person name="Xue W."/>
            <person name="Luo G."/>
        </authorList>
    </citation>
    <scope>NUCLEOTIDE SEQUENCE [LARGE SCALE GENOMIC DNA]</scope>
    <source>
        <strain evidence="3 4">AM16-6</strain>
    </source>
</reference>
<name>A0A414XVQ4_PHOVU</name>
<evidence type="ECO:0000313" key="3">
    <source>
        <dbReference type="EMBL" id="RHH77960.1"/>
    </source>
</evidence>
<feature type="chain" id="PRO_5019536637" description="DUF5018 domain-containing protein" evidence="1">
    <location>
        <begin position="22"/>
        <end position="152"/>
    </location>
</feature>
<accession>A0A414XVQ4</accession>
<dbReference type="AlphaFoldDB" id="A0A414XVQ4"/>
<evidence type="ECO:0000256" key="1">
    <source>
        <dbReference type="SAM" id="SignalP"/>
    </source>
</evidence>
<evidence type="ECO:0000313" key="4">
    <source>
        <dbReference type="Proteomes" id="UP000283713"/>
    </source>
</evidence>
<dbReference type="RefSeq" id="WP_118292461.1">
    <property type="nucleotide sequence ID" value="NZ_CP181423.1"/>
</dbReference>
<evidence type="ECO:0000259" key="2">
    <source>
        <dbReference type="Pfam" id="PF22243"/>
    </source>
</evidence>
<dbReference type="InterPro" id="IPR054460">
    <property type="entry name" value="DUF5018-rel"/>
</dbReference>
<dbReference type="Gene3D" id="2.60.40.4120">
    <property type="match status" value="1"/>
</dbReference>
<sequence length="152" mass="17134">MKKIINIAMLLVLLVSASSCLKSGLDDLPTYDEAKITNIYFEYRWYDDGAKQLRVQTLTLAKTIDEENNTVTCKITVPGTNALFTEQIRNEVSLSNIVCYIDMSTAARLKPLNGAPTLGEVQDFSAKDFRYLITAANGDKREWTIKIQDFIK</sequence>
<protein>
    <recommendedName>
        <fullName evidence="2">DUF5018 domain-containing protein</fullName>
    </recommendedName>
</protein>
<dbReference type="EMBL" id="QRKA01000017">
    <property type="protein sequence ID" value="RHH77960.1"/>
    <property type="molecule type" value="Genomic_DNA"/>
</dbReference>
<feature type="domain" description="DUF5018" evidence="2">
    <location>
        <begin position="36"/>
        <end position="146"/>
    </location>
</feature>
<keyword evidence="1" id="KW-0732">Signal</keyword>
<proteinExistence type="predicted"/>
<feature type="signal peptide" evidence="1">
    <location>
        <begin position="1"/>
        <end position="21"/>
    </location>
</feature>
<gene>
    <name evidence="3" type="ORF">DW193_12365</name>
</gene>
<comment type="caution">
    <text evidence="3">The sequence shown here is derived from an EMBL/GenBank/DDBJ whole genome shotgun (WGS) entry which is preliminary data.</text>
</comment>